<dbReference type="Pfam" id="PF00370">
    <property type="entry name" value="FGGY_N"/>
    <property type="match status" value="1"/>
</dbReference>
<dbReference type="InterPro" id="IPR018483">
    <property type="entry name" value="Carb_kinase_FGGY_CS"/>
</dbReference>
<evidence type="ECO:0000256" key="6">
    <source>
        <dbReference type="ARBA" id="ARBA00023277"/>
    </source>
</evidence>
<keyword evidence="1 7" id="KW-0808">Transferase</keyword>
<dbReference type="Gene3D" id="3.30.420.40">
    <property type="match status" value="2"/>
</dbReference>
<dbReference type="GO" id="GO:0019569">
    <property type="term" value="P:L-arabinose catabolic process to D-xylulose 5-phosphate"/>
    <property type="evidence" value="ECO:0007669"/>
    <property type="project" value="InterPro"/>
</dbReference>
<accession>A0A5Q0MAQ5</accession>
<evidence type="ECO:0000256" key="7">
    <source>
        <dbReference type="RuleBase" id="RU003733"/>
    </source>
</evidence>
<evidence type="ECO:0000313" key="10">
    <source>
        <dbReference type="EMBL" id="QFZ85492.1"/>
    </source>
</evidence>
<evidence type="ECO:0000259" key="9">
    <source>
        <dbReference type="Pfam" id="PF02782"/>
    </source>
</evidence>
<dbReference type="GO" id="GO:0005524">
    <property type="term" value="F:ATP binding"/>
    <property type="evidence" value="ECO:0007669"/>
    <property type="project" value="UniProtKB-KW"/>
</dbReference>
<evidence type="ECO:0000256" key="5">
    <source>
        <dbReference type="ARBA" id="ARBA00022935"/>
    </source>
</evidence>
<evidence type="ECO:0000256" key="4">
    <source>
        <dbReference type="ARBA" id="ARBA00022840"/>
    </source>
</evidence>
<dbReference type="GO" id="GO:0008741">
    <property type="term" value="F:ribulokinase activity"/>
    <property type="evidence" value="ECO:0007669"/>
    <property type="project" value="UniProtKB-EC"/>
</dbReference>
<keyword evidence="6" id="KW-0119">Carbohydrate metabolism</keyword>
<dbReference type="EMBL" id="CP045644">
    <property type="protein sequence ID" value="QFZ85492.1"/>
    <property type="molecule type" value="Genomic_DNA"/>
</dbReference>
<dbReference type="Proteomes" id="UP000326780">
    <property type="component" value="Chromosome"/>
</dbReference>
<dbReference type="InterPro" id="IPR043129">
    <property type="entry name" value="ATPase_NBD"/>
</dbReference>
<dbReference type="GO" id="GO:0019150">
    <property type="term" value="F:D-ribulokinase activity"/>
    <property type="evidence" value="ECO:0007669"/>
    <property type="project" value="TreeGrafter"/>
</dbReference>
<dbReference type="InterPro" id="IPR005929">
    <property type="entry name" value="Ribulokinase"/>
</dbReference>
<name>A0A5Q0MAQ5_VARPD</name>
<dbReference type="CDD" id="cd07781">
    <property type="entry name" value="ASKHA_NBD_FGGY_L-RBK"/>
    <property type="match status" value="1"/>
</dbReference>
<evidence type="ECO:0000256" key="1">
    <source>
        <dbReference type="ARBA" id="ARBA00022679"/>
    </source>
</evidence>
<dbReference type="RefSeq" id="WP_153284069.1">
    <property type="nucleotide sequence ID" value="NZ_CP045644.1"/>
</dbReference>
<dbReference type="InterPro" id="IPR018484">
    <property type="entry name" value="FGGY_N"/>
</dbReference>
<evidence type="ECO:0000256" key="3">
    <source>
        <dbReference type="ARBA" id="ARBA00022777"/>
    </source>
</evidence>
<dbReference type="PANTHER" id="PTHR43435:SF4">
    <property type="entry name" value="FGGY CARBOHYDRATE KINASE DOMAIN-CONTAINING PROTEIN"/>
    <property type="match status" value="1"/>
</dbReference>
<dbReference type="PANTHER" id="PTHR43435">
    <property type="entry name" value="RIBULOKINASE"/>
    <property type="match status" value="1"/>
</dbReference>
<evidence type="ECO:0000256" key="2">
    <source>
        <dbReference type="ARBA" id="ARBA00022741"/>
    </source>
</evidence>
<sequence>MTRTPVIGVDFGSDSCRCVIADAFSGEELASAVAAFPRWAAGLYCDPVRRIFRQHPQDHVDALTQAVRAALSQVAPEIRASVRGLSIATTGSTSAPVDEAGCPLALRPAFADNPNAMFLMWKDHSATLEAEQITAAARTWGGVDYTAHIGGVYSAEWYWANLLWVFRHDAQVRQATASWVEHCDWLPAELTGTTAPGLMRRSRCAAGHKAMWNERHGGLPSQAFLSHLDPLLDGIRDRLYEETWTAETPIGTLTPAWADRLGLPGDVVVGVGAFDAHMGAVGAGIRAHTLVKIMGTSTCDIVLTPTDELADRVVEGICGQVDGSVMAGATGLEAGQSAVGDAFAWFARVLEWPLQDGERGEAREALRADLLPRLERAAALEPPGAHGVAALDWLNGRRTPYADQTLHGALFGLSLGSSAPQLYRALVEATAFGAKAIVDRFTESGVRIDEVLAIGGVARKSALLMQIQADVFDQRIRVAKSEQAVALGAAMCAAVACGLHADIPAAQQAMACGFDLVYEPRPAQAEAYRALFRRYMEMGALVQGMKEEKVSDDAA</sequence>
<keyword evidence="2" id="KW-0547">Nucleotide-binding</keyword>
<dbReference type="NCBIfam" id="NF003154">
    <property type="entry name" value="PRK04123.1"/>
    <property type="match status" value="1"/>
</dbReference>
<dbReference type="PROSITE" id="PS00445">
    <property type="entry name" value="FGGY_KINASES_2"/>
    <property type="match status" value="1"/>
</dbReference>
<dbReference type="SUPFAM" id="SSF53067">
    <property type="entry name" value="Actin-like ATPase domain"/>
    <property type="match status" value="2"/>
</dbReference>
<protein>
    <submittedName>
        <fullName evidence="10">Ribulokinase</fullName>
        <ecNumber evidence="10">2.7.1.16</ecNumber>
    </submittedName>
</protein>
<dbReference type="GO" id="GO:0005737">
    <property type="term" value="C:cytoplasm"/>
    <property type="evidence" value="ECO:0007669"/>
    <property type="project" value="TreeGrafter"/>
</dbReference>
<organism evidence="10 11">
    <name type="scientific">Variovorax paradoxus</name>
    <dbReference type="NCBI Taxonomy" id="34073"/>
    <lineage>
        <taxon>Bacteria</taxon>
        <taxon>Pseudomonadati</taxon>
        <taxon>Pseudomonadota</taxon>
        <taxon>Betaproteobacteria</taxon>
        <taxon>Burkholderiales</taxon>
        <taxon>Comamonadaceae</taxon>
        <taxon>Variovorax</taxon>
    </lineage>
</organism>
<dbReference type="AlphaFoldDB" id="A0A5Q0MAQ5"/>
<comment type="similarity">
    <text evidence="7">Belongs to the FGGY kinase family.</text>
</comment>
<dbReference type="EC" id="2.7.1.16" evidence="10"/>
<keyword evidence="3 7" id="KW-0418">Kinase</keyword>
<dbReference type="InterPro" id="IPR018485">
    <property type="entry name" value="FGGY_C"/>
</dbReference>
<gene>
    <name evidence="10" type="ORF">GFK26_23375</name>
</gene>
<feature type="domain" description="Carbohydrate kinase FGGY C-terminal" evidence="9">
    <location>
        <begin position="292"/>
        <end position="497"/>
    </location>
</feature>
<keyword evidence="4" id="KW-0067">ATP-binding</keyword>
<dbReference type="PIRSF" id="PIRSF000538">
    <property type="entry name" value="GlpK"/>
    <property type="match status" value="1"/>
</dbReference>
<keyword evidence="5" id="KW-0054">Arabinose catabolism</keyword>
<dbReference type="Pfam" id="PF02782">
    <property type="entry name" value="FGGY_C"/>
    <property type="match status" value="1"/>
</dbReference>
<reference evidence="10 11" key="1">
    <citation type="submission" date="2019-10" db="EMBL/GenBank/DDBJ databases">
        <title>Complete genome sequence of Variovorax paradoxus 5C-2.</title>
        <authorList>
            <person name="Gogoleva N.E."/>
            <person name="Balkin A.S."/>
        </authorList>
    </citation>
    <scope>NUCLEOTIDE SEQUENCE [LARGE SCALE GENOMIC DNA]</scope>
    <source>
        <strain evidence="10 11">5C-2</strain>
    </source>
</reference>
<evidence type="ECO:0000313" key="11">
    <source>
        <dbReference type="Proteomes" id="UP000326780"/>
    </source>
</evidence>
<proteinExistence type="inferred from homology"/>
<dbReference type="InterPro" id="IPR000577">
    <property type="entry name" value="Carb_kinase_FGGY"/>
</dbReference>
<evidence type="ECO:0000259" key="8">
    <source>
        <dbReference type="Pfam" id="PF00370"/>
    </source>
</evidence>
<feature type="domain" description="Carbohydrate kinase FGGY N-terminal" evidence="8">
    <location>
        <begin position="6"/>
        <end position="282"/>
    </location>
</feature>